<reference evidence="9 10" key="2">
    <citation type="submission" date="2018-11" db="EMBL/GenBank/DDBJ databases">
        <authorList>
            <consortium name="Pathogen Informatics"/>
        </authorList>
    </citation>
    <scope>NUCLEOTIDE SEQUENCE [LARGE SCALE GENOMIC DNA]</scope>
</reference>
<feature type="transmembrane region" description="Helical" evidence="7">
    <location>
        <begin position="953"/>
        <end position="971"/>
    </location>
</feature>
<feature type="coiled-coil region" evidence="5">
    <location>
        <begin position="992"/>
        <end position="1019"/>
    </location>
</feature>
<dbReference type="Proteomes" id="UP000050794">
    <property type="component" value="Unassembled WGS sequence"/>
</dbReference>
<dbReference type="GO" id="GO:0008270">
    <property type="term" value="F:zinc ion binding"/>
    <property type="evidence" value="ECO:0007669"/>
    <property type="project" value="UniProtKB-KW"/>
</dbReference>
<feature type="compositionally biased region" description="Basic and acidic residues" evidence="6">
    <location>
        <begin position="492"/>
        <end position="511"/>
    </location>
</feature>
<dbReference type="AlphaFoldDB" id="A0A183UT78"/>
<feature type="compositionally biased region" description="Basic and acidic residues" evidence="6">
    <location>
        <begin position="529"/>
        <end position="547"/>
    </location>
</feature>
<keyword evidence="3 4" id="KW-0862">Zinc</keyword>
<dbReference type="WBParaSite" id="TCNE_0001169801-mRNA-1">
    <property type="protein sequence ID" value="TCNE_0001169801-mRNA-1"/>
    <property type="gene ID" value="TCNE_0001169801"/>
</dbReference>
<dbReference type="InterPro" id="IPR000571">
    <property type="entry name" value="Znf_CCCH"/>
</dbReference>
<feature type="compositionally biased region" description="Low complexity" evidence="6">
    <location>
        <begin position="566"/>
        <end position="579"/>
    </location>
</feature>
<feature type="compositionally biased region" description="Low complexity" evidence="6">
    <location>
        <begin position="823"/>
        <end position="835"/>
    </location>
</feature>
<evidence type="ECO:0000256" key="7">
    <source>
        <dbReference type="SAM" id="Phobius"/>
    </source>
</evidence>
<feature type="region of interest" description="Disordered" evidence="6">
    <location>
        <begin position="281"/>
        <end position="351"/>
    </location>
</feature>
<keyword evidence="1 4" id="KW-0479">Metal-binding</keyword>
<feature type="compositionally biased region" description="Polar residues" evidence="6">
    <location>
        <begin position="332"/>
        <end position="346"/>
    </location>
</feature>
<keyword evidence="7" id="KW-0472">Membrane</keyword>
<evidence type="ECO:0000313" key="9">
    <source>
        <dbReference type="EMBL" id="VDM43019.1"/>
    </source>
</evidence>
<feature type="compositionally biased region" description="Polar residues" evidence="6">
    <location>
        <begin position="661"/>
        <end position="673"/>
    </location>
</feature>
<feature type="compositionally biased region" description="Acidic residues" evidence="6">
    <location>
        <begin position="870"/>
        <end position="883"/>
    </location>
</feature>
<feature type="compositionally biased region" description="Acidic residues" evidence="6">
    <location>
        <begin position="88"/>
        <end position="103"/>
    </location>
</feature>
<dbReference type="InterPro" id="IPR036855">
    <property type="entry name" value="Znf_CCCH_sf"/>
</dbReference>
<keyword evidence="7" id="KW-1133">Transmembrane helix</keyword>
<name>A0A183UT78_TOXCA</name>
<evidence type="ECO:0000256" key="2">
    <source>
        <dbReference type="ARBA" id="ARBA00022771"/>
    </source>
</evidence>
<evidence type="ECO:0000313" key="10">
    <source>
        <dbReference type="Proteomes" id="UP000050794"/>
    </source>
</evidence>
<dbReference type="SUPFAM" id="SSF90229">
    <property type="entry name" value="CCCH zinc finger"/>
    <property type="match status" value="1"/>
</dbReference>
<sequence length="1022" mass="114146">MFEVVKLKGRVNVNNSALFIDNHSAAKNHGLALRLMEGEEVSSGSEVGDELHERYDDPQDERESDLSERSGGDGDADDGLSDGRPDGDAELDYDEENRDDEEQRDQIAHEHRDDVQKYTNEDSTISCEDGRGSRLDDGGSSLNGEDVDSARMRAEELEAPHSHADSKTDGEGAEEGTVKEPEQRGHREPSEEGEIDDLEEGELKSDSDQEEAFPQKALNRSPKELHIRYELFQERIRGRDFNRSPDRQWRDEDPQYGGICKYYLRGTCTWGRDCKYTHPREDHGDMMPPAQSSSSELTWTSGGSPRRNRSRDRGRPFRESVHTRVTYMNAGSGATTEGSVQRSGAQESAWERGLRQARELVMKASKKRKEEPDFEKKRLVLVPSDDVERPRTTDDDSDDSHGIRFRERVSRSPPVERSVTARGGALSVSMRVDAPQRRGRRYFDEPANANDVPLGGGGRFRADRDTDDGYRRDTISGSNMPPPRRIPSLIDGIKEGRMLEPPKGRVLEPSKDLGPQVLYPNGRPSGGGRRRDVDRERRGNRTRDVSPAERYGVSGRGSRSPRSRSPRSVSLSPRCSRSPLPKRRVPSASRSGSDRSGPVINKRSNIQGPITAGGDQIRDPWDRNRAKRGRSRELASTTLGAVLQKARRTDKQRSMGRKRAASTSRSPLSTYQFRSSSRGSSASSSRSDSRESRSSSRERRRPASRPSIAASAVPLKSVIDDDGSIRPTDLSSFRIPKKKRAPSPEGQPKRGGIAAKRGKRQANPRERPVSRGGRPYPATIRDEVPLTSRQPAGRRGGIARRDVPNEKVYKKKLSETKEDISSDEGSSSSTTSSSTSDDDTEPAAYRRKGRSVADDDGLPTEGIPLSPDANAEDVSSDDDERSGEDEKSMSQSSSRSASPGLHRKSVSPPLHAPRSHRNSRNDSVERRDAERRFNDIDAVTVWGLERSLDRERYLSFFFLLYFALTNIYAIVEVDLAKQKGSGRKDDDYVDNEAEKEERRAELLRQLKCVEEAIARKRSRPTA</sequence>
<keyword evidence="5" id="KW-0175">Coiled coil</keyword>
<feature type="compositionally biased region" description="Basic and acidic residues" evidence="6">
    <location>
        <begin position="311"/>
        <end position="322"/>
    </location>
</feature>
<keyword evidence="10" id="KW-1185">Reference proteome</keyword>
<keyword evidence="7" id="KW-0812">Transmembrane</keyword>
<evidence type="ECO:0000256" key="4">
    <source>
        <dbReference type="PROSITE-ProRule" id="PRU00723"/>
    </source>
</evidence>
<accession>A0A183UT78</accession>
<feature type="compositionally biased region" description="Acidic residues" evidence="6">
    <location>
        <begin position="191"/>
        <end position="200"/>
    </location>
</feature>
<organism evidence="10 11">
    <name type="scientific">Toxocara canis</name>
    <name type="common">Canine roundworm</name>
    <dbReference type="NCBI Taxonomy" id="6265"/>
    <lineage>
        <taxon>Eukaryota</taxon>
        <taxon>Metazoa</taxon>
        <taxon>Ecdysozoa</taxon>
        <taxon>Nematoda</taxon>
        <taxon>Chromadorea</taxon>
        <taxon>Rhabditida</taxon>
        <taxon>Spirurina</taxon>
        <taxon>Ascaridomorpha</taxon>
        <taxon>Ascaridoidea</taxon>
        <taxon>Toxocaridae</taxon>
        <taxon>Toxocara</taxon>
    </lineage>
</organism>
<feature type="region of interest" description="Disordered" evidence="6">
    <location>
        <begin position="39"/>
        <end position="225"/>
    </location>
</feature>
<keyword evidence="2 4" id="KW-0863">Zinc-finger</keyword>
<feature type="compositionally biased region" description="Basic and acidic residues" evidence="6">
    <location>
        <begin position="460"/>
        <end position="474"/>
    </location>
</feature>
<feature type="region of interest" description="Disordered" evidence="6">
    <location>
        <begin position="364"/>
        <end position="927"/>
    </location>
</feature>
<reference evidence="11" key="1">
    <citation type="submission" date="2016-06" db="UniProtKB">
        <authorList>
            <consortium name="WormBaseParasite"/>
        </authorList>
    </citation>
    <scope>IDENTIFICATION</scope>
</reference>
<evidence type="ECO:0000256" key="6">
    <source>
        <dbReference type="SAM" id="MobiDB-lite"/>
    </source>
</evidence>
<feature type="compositionally biased region" description="Basic and acidic residues" evidence="6">
    <location>
        <begin position="386"/>
        <end position="410"/>
    </location>
</feature>
<evidence type="ECO:0000313" key="11">
    <source>
        <dbReference type="WBParaSite" id="TCNE_0001169801-mRNA-1"/>
    </source>
</evidence>
<feature type="compositionally biased region" description="Basic and acidic residues" evidence="6">
    <location>
        <begin position="148"/>
        <end position="190"/>
    </location>
</feature>
<protein>
    <submittedName>
        <fullName evidence="11">C3H1-type domain-containing protein</fullName>
    </submittedName>
</protein>
<feature type="zinc finger region" description="C3H1-type" evidence="4">
    <location>
        <begin position="259"/>
        <end position="281"/>
    </location>
</feature>
<dbReference type="PROSITE" id="PS50103">
    <property type="entry name" value="ZF_C3H1"/>
    <property type="match status" value="1"/>
</dbReference>
<proteinExistence type="predicted"/>
<feature type="compositionally biased region" description="Polar residues" evidence="6">
    <location>
        <begin position="290"/>
        <end position="300"/>
    </location>
</feature>
<evidence type="ECO:0000256" key="3">
    <source>
        <dbReference type="ARBA" id="ARBA00022833"/>
    </source>
</evidence>
<feature type="compositionally biased region" description="Basic and acidic residues" evidence="6">
    <location>
        <begin position="128"/>
        <end position="137"/>
    </location>
</feature>
<dbReference type="EMBL" id="UYWY01020953">
    <property type="protein sequence ID" value="VDM43019.1"/>
    <property type="molecule type" value="Genomic_DNA"/>
</dbReference>
<dbReference type="Gene3D" id="4.10.1000.10">
    <property type="entry name" value="Zinc finger, CCCH-type"/>
    <property type="match status" value="1"/>
</dbReference>
<feature type="compositionally biased region" description="Basic and acidic residues" evidence="6">
    <location>
        <begin position="104"/>
        <end position="120"/>
    </location>
</feature>
<evidence type="ECO:0000259" key="8">
    <source>
        <dbReference type="PROSITE" id="PS50103"/>
    </source>
</evidence>
<feature type="compositionally biased region" description="Low complexity" evidence="6">
    <location>
        <begin position="889"/>
        <end position="898"/>
    </location>
</feature>
<feature type="domain" description="C3H1-type" evidence="8">
    <location>
        <begin position="259"/>
        <end position="281"/>
    </location>
</feature>
<evidence type="ECO:0000256" key="5">
    <source>
        <dbReference type="SAM" id="Coils"/>
    </source>
</evidence>
<evidence type="ECO:0000256" key="1">
    <source>
        <dbReference type="ARBA" id="ARBA00022723"/>
    </source>
</evidence>
<gene>
    <name evidence="9" type="ORF">TCNE_LOCUS11698</name>
</gene>
<feature type="compositionally biased region" description="Low complexity" evidence="6">
    <location>
        <begin position="674"/>
        <end position="686"/>
    </location>
</feature>
<feature type="compositionally biased region" description="Basic and acidic residues" evidence="6">
    <location>
        <begin position="799"/>
        <end position="820"/>
    </location>
</feature>
<feature type="compositionally biased region" description="Basic and acidic residues" evidence="6">
    <location>
        <begin position="687"/>
        <end position="697"/>
    </location>
</feature>
<feature type="compositionally biased region" description="Basic and acidic residues" evidence="6">
    <location>
        <begin position="368"/>
        <end position="378"/>
    </location>
</feature>